<proteinExistence type="predicted"/>
<reference evidence="4 5" key="1">
    <citation type="submission" date="2018-10" db="EMBL/GenBank/DDBJ databases">
        <title>Isolation, diversity and antibacterial activity of antinobacteria from the wheat rhizosphere soil.</title>
        <authorList>
            <person name="Sun T."/>
        </authorList>
    </citation>
    <scope>NUCLEOTIDE SEQUENCE [LARGE SCALE GENOMIC DNA]</scope>
    <source>
        <strain evidence="4 5">SJ-23</strain>
    </source>
</reference>
<evidence type="ECO:0000259" key="3">
    <source>
        <dbReference type="PROSITE" id="PS50977"/>
    </source>
</evidence>
<keyword evidence="5" id="KW-1185">Reference proteome</keyword>
<evidence type="ECO:0000313" key="4">
    <source>
        <dbReference type="EMBL" id="RNB52319.1"/>
    </source>
</evidence>
<dbReference type="Gene3D" id="1.10.357.10">
    <property type="entry name" value="Tetracycline Repressor, domain 2"/>
    <property type="match status" value="1"/>
</dbReference>
<dbReference type="GO" id="GO:0000976">
    <property type="term" value="F:transcription cis-regulatory region binding"/>
    <property type="evidence" value="ECO:0007669"/>
    <property type="project" value="TreeGrafter"/>
</dbReference>
<feature type="domain" description="HTH tetR-type" evidence="3">
    <location>
        <begin position="20"/>
        <end position="80"/>
    </location>
</feature>
<comment type="caution">
    <text evidence="4">The sequence shown here is derived from an EMBL/GenBank/DDBJ whole genome shotgun (WGS) entry which is preliminary data.</text>
</comment>
<organism evidence="4 5">
    <name type="scientific">Agromyces tardus</name>
    <dbReference type="NCBI Taxonomy" id="2583849"/>
    <lineage>
        <taxon>Bacteria</taxon>
        <taxon>Bacillati</taxon>
        <taxon>Actinomycetota</taxon>
        <taxon>Actinomycetes</taxon>
        <taxon>Micrococcales</taxon>
        <taxon>Microbacteriaceae</taxon>
        <taxon>Agromyces</taxon>
    </lineage>
</organism>
<dbReference type="InterPro" id="IPR050109">
    <property type="entry name" value="HTH-type_TetR-like_transc_reg"/>
</dbReference>
<evidence type="ECO:0000256" key="1">
    <source>
        <dbReference type="ARBA" id="ARBA00023125"/>
    </source>
</evidence>
<dbReference type="EMBL" id="RHHB01000001">
    <property type="protein sequence ID" value="RNB52319.1"/>
    <property type="molecule type" value="Genomic_DNA"/>
</dbReference>
<dbReference type="Proteomes" id="UP000275048">
    <property type="component" value="Unassembled WGS sequence"/>
</dbReference>
<evidence type="ECO:0000313" key="5">
    <source>
        <dbReference type="Proteomes" id="UP000275048"/>
    </source>
</evidence>
<dbReference type="GO" id="GO:0003700">
    <property type="term" value="F:DNA-binding transcription factor activity"/>
    <property type="evidence" value="ECO:0007669"/>
    <property type="project" value="TreeGrafter"/>
</dbReference>
<dbReference type="OrthoDB" id="4214267at2"/>
<dbReference type="PRINTS" id="PR00455">
    <property type="entry name" value="HTHTETR"/>
</dbReference>
<dbReference type="SUPFAM" id="SSF48498">
    <property type="entry name" value="Tetracyclin repressor-like, C-terminal domain"/>
    <property type="match status" value="1"/>
</dbReference>
<dbReference type="PANTHER" id="PTHR30055">
    <property type="entry name" value="HTH-TYPE TRANSCRIPTIONAL REGULATOR RUTR"/>
    <property type="match status" value="1"/>
</dbReference>
<dbReference type="PROSITE" id="PS50977">
    <property type="entry name" value="HTH_TETR_2"/>
    <property type="match status" value="1"/>
</dbReference>
<dbReference type="InterPro" id="IPR009057">
    <property type="entry name" value="Homeodomain-like_sf"/>
</dbReference>
<evidence type="ECO:0000256" key="2">
    <source>
        <dbReference type="PROSITE-ProRule" id="PRU00335"/>
    </source>
</evidence>
<protein>
    <submittedName>
        <fullName evidence="4">TetR/AcrR family transcriptional regulator</fullName>
    </submittedName>
</protein>
<keyword evidence="1 2" id="KW-0238">DNA-binding</keyword>
<dbReference type="InterPro" id="IPR001647">
    <property type="entry name" value="HTH_TetR"/>
</dbReference>
<dbReference type="Pfam" id="PF00440">
    <property type="entry name" value="TetR_N"/>
    <property type="match status" value="1"/>
</dbReference>
<dbReference type="InterPro" id="IPR036271">
    <property type="entry name" value="Tet_transcr_reg_TetR-rel_C_sf"/>
</dbReference>
<name>A0A3M8AMQ9_9MICO</name>
<feature type="DNA-binding region" description="H-T-H motif" evidence="2">
    <location>
        <begin position="43"/>
        <end position="62"/>
    </location>
</feature>
<dbReference type="SUPFAM" id="SSF46689">
    <property type="entry name" value="Homeodomain-like"/>
    <property type="match status" value="1"/>
</dbReference>
<sequence length="204" mass="21886">MADHVSFEGATVRQADTAARPARERILDTAFRLFYARGPRGVGVDTVIADSGVAKATLYKHFPRKDDLVLAYLDTVDQTWFGQLRAAARDAGDDPRAQLVGMFDALANAARREGYHGCAFINTAAESETGSEVHARTVEHKRVVRAWVTDLARRAGAVDPDLLSRQLTMLIDGGLAVGVLDADPTAPDAAKAAARALIDASCPR</sequence>
<dbReference type="AlphaFoldDB" id="A0A3M8AMQ9"/>
<accession>A0A3M8AMQ9</accession>
<gene>
    <name evidence="4" type="ORF">EDM22_01020</name>
</gene>
<dbReference type="PANTHER" id="PTHR30055:SF200">
    <property type="entry name" value="HTH-TYPE TRANSCRIPTIONAL REPRESSOR BDCR"/>
    <property type="match status" value="1"/>
</dbReference>